<keyword evidence="2" id="KW-0479">Metal-binding</keyword>
<dbReference type="PANTHER" id="PTHR11014">
    <property type="entry name" value="PEPTIDASE M20 FAMILY MEMBER"/>
    <property type="match status" value="1"/>
</dbReference>
<dbReference type="InterPro" id="IPR011650">
    <property type="entry name" value="Peptidase_M20_dimer"/>
</dbReference>
<dbReference type="Proteomes" id="UP000823612">
    <property type="component" value="Unassembled WGS sequence"/>
</dbReference>
<reference evidence="4" key="2">
    <citation type="journal article" date="2021" name="PeerJ">
        <title>Extensive microbial diversity within the chicken gut microbiome revealed by metagenomics and culture.</title>
        <authorList>
            <person name="Gilroy R."/>
            <person name="Ravi A."/>
            <person name="Getino M."/>
            <person name="Pursley I."/>
            <person name="Horton D.L."/>
            <person name="Alikhan N.F."/>
            <person name="Baker D."/>
            <person name="Gharbi K."/>
            <person name="Hall N."/>
            <person name="Watson M."/>
            <person name="Adriaenssens E.M."/>
            <person name="Foster-Nyarko E."/>
            <person name="Jarju S."/>
            <person name="Secka A."/>
            <person name="Antonio M."/>
            <person name="Oren A."/>
            <person name="Chaudhuri R.R."/>
            <person name="La Ragione R."/>
            <person name="Hildebrand F."/>
            <person name="Pallen M.J."/>
        </authorList>
    </citation>
    <scope>NUCLEOTIDE SEQUENCE</scope>
    <source>
        <strain evidence="4">2889</strain>
    </source>
</reference>
<feature type="domain" description="Peptidase M20 dimerisation" evidence="3">
    <location>
        <begin position="193"/>
        <end position="285"/>
    </location>
</feature>
<dbReference type="InterPro" id="IPR002933">
    <property type="entry name" value="Peptidase_M20"/>
</dbReference>
<protein>
    <submittedName>
        <fullName evidence="4">Amidohydrolase</fullName>
    </submittedName>
</protein>
<dbReference type="NCBIfam" id="TIGR01891">
    <property type="entry name" value="amidohydrolases"/>
    <property type="match status" value="1"/>
</dbReference>
<dbReference type="SUPFAM" id="SSF53187">
    <property type="entry name" value="Zn-dependent exopeptidases"/>
    <property type="match status" value="1"/>
</dbReference>
<sequence length="392" mass="43222">MYNEIQRRAKEMQPVLVDIRRYLHQHPELSTEEVNTGKYIESKLREWGIPCKGGYSKTGVVGIIEGLAPGKRCVALRADMDALPIREETGLEFASQVPGVMHACGHDVHMTCLLGAAKLLKDTCQEWEGTVKLIFQPSEEDFRAGAPVMIQEGVLLDPAPSKIFALHVLPEMDCGKIGYKAGQYMASTDELYLKVIGKAGHGATPELTVDPVLMSAHILTALQQIVSRQAPPYIPTVLSFGRIIGEGRTNIIPAEVNIEGTIRTFNEEWRAKAHERIRLCAEEIAKGLGGRCELEVDHGYPFVYNDEEATAQVKETGISLLGKENVEELPLRMTAEDFAYYTQEIPGCMFRLGVRPKDVMNPSSLHTSTLAIDEECLPVGAAMMALLGIYGK</sequence>
<dbReference type="Pfam" id="PF01546">
    <property type="entry name" value="Peptidase_M20"/>
    <property type="match status" value="1"/>
</dbReference>
<accession>A0A9D9DRV2</accession>
<feature type="binding site" evidence="2">
    <location>
        <position position="106"/>
    </location>
    <ligand>
        <name>Mn(2+)</name>
        <dbReference type="ChEBI" id="CHEBI:29035"/>
        <label>2</label>
    </ligand>
</feature>
<dbReference type="InterPro" id="IPR036264">
    <property type="entry name" value="Bact_exopeptidase_dim_dom"/>
</dbReference>
<evidence type="ECO:0000313" key="4">
    <source>
        <dbReference type="EMBL" id="MBO8432804.1"/>
    </source>
</evidence>
<dbReference type="AlphaFoldDB" id="A0A9D9DRV2"/>
<evidence type="ECO:0000256" key="2">
    <source>
        <dbReference type="PIRSR" id="PIRSR005962-1"/>
    </source>
</evidence>
<comment type="cofactor">
    <cofactor evidence="2">
        <name>Mn(2+)</name>
        <dbReference type="ChEBI" id="CHEBI:29035"/>
    </cofactor>
    <text evidence="2">The Mn(2+) ion enhances activity.</text>
</comment>
<dbReference type="Gene3D" id="3.40.630.10">
    <property type="entry name" value="Zn peptidases"/>
    <property type="match status" value="1"/>
</dbReference>
<evidence type="ECO:0000313" key="5">
    <source>
        <dbReference type="Proteomes" id="UP000823612"/>
    </source>
</evidence>
<dbReference type="CDD" id="cd03886">
    <property type="entry name" value="M20_Acy1"/>
    <property type="match status" value="1"/>
</dbReference>
<proteinExistence type="predicted"/>
<dbReference type="PIRSF" id="PIRSF005962">
    <property type="entry name" value="Pept_M20D_amidohydro"/>
    <property type="match status" value="1"/>
</dbReference>
<dbReference type="Gene3D" id="3.30.70.360">
    <property type="match status" value="1"/>
</dbReference>
<keyword evidence="1" id="KW-0378">Hydrolase</keyword>
<dbReference type="GO" id="GO:0019877">
    <property type="term" value="P:diaminopimelate biosynthetic process"/>
    <property type="evidence" value="ECO:0007669"/>
    <property type="project" value="UniProtKB-ARBA"/>
</dbReference>
<evidence type="ECO:0000256" key="1">
    <source>
        <dbReference type="ARBA" id="ARBA00022801"/>
    </source>
</evidence>
<dbReference type="InterPro" id="IPR017439">
    <property type="entry name" value="Amidohydrolase"/>
</dbReference>
<reference evidence="4" key="1">
    <citation type="submission" date="2020-10" db="EMBL/GenBank/DDBJ databases">
        <authorList>
            <person name="Gilroy R."/>
        </authorList>
    </citation>
    <scope>NUCLEOTIDE SEQUENCE</scope>
    <source>
        <strain evidence="4">2889</strain>
    </source>
</reference>
<feature type="binding site" evidence="2">
    <location>
        <position position="366"/>
    </location>
    <ligand>
        <name>Mn(2+)</name>
        <dbReference type="ChEBI" id="CHEBI:29035"/>
        <label>2</label>
    </ligand>
</feature>
<organism evidence="4 5">
    <name type="scientific">Candidatus Pullibacteroides excrementavium</name>
    <dbReference type="NCBI Taxonomy" id="2840905"/>
    <lineage>
        <taxon>Bacteria</taxon>
        <taxon>Pseudomonadati</taxon>
        <taxon>Bacteroidota</taxon>
        <taxon>Bacteroidia</taxon>
        <taxon>Bacteroidales</taxon>
        <taxon>Candidatus Pullibacteroides</taxon>
    </lineage>
</organism>
<dbReference type="Pfam" id="PF07687">
    <property type="entry name" value="M20_dimer"/>
    <property type="match status" value="1"/>
</dbReference>
<gene>
    <name evidence="4" type="ORF">IAB08_05875</name>
</gene>
<feature type="binding site" evidence="2">
    <location>
        <position position="104"/>
    </location>
    <ligand>
        <name>Mn(2+)</name>
        <dbReference type="ChEBI" id="CHEBI:29035"/>
        <label>2</label>
    </ligand>
</feature>
<feature type="binding site" evidence="2">
    <location>
        <position position="140"/>
    </location>
    <ligand>
        <name>Mn(2+)</name>
        <dbReference type="ChEBI" id="CHEBI:29035"/>
        <label>2</label>
    </ligand>
</feature>
<dbReference type="GO" id="GO:0046872">
    <property type="term" value="F:metal ion binding"/>
    <property type="evidence" value="ECO:0007669"/>
    <property type="project" value="UniProtKB-KW"/>
</dbReference>
<name>A0A9D9DRV2_9BACT</name>
<comment type="caution">
    <text evidence="4">The sequence shown here is derived from an EMBL/GenBank/DDBJ whole genome shotgun (WGS) entry which is preliminary data.</text>
</comment>
<feature type="binding site" evidence="2">
    <location>
        <position position="167"/>
    </location>
    <ligand>
        <name>Mn(2+)</name>
        <dbReference type="ChEBI" id="CHEBI:29035"/>
        <label>2</label>
    </ligand>
</feature>
<dbReference type="EMBL" id="JADIMZ010000089">
    <property type="protein sequence ID" value="MBO8432804.1"/>
    <property type="molecule type" value="Genomic_DNA"/>
</dbReference>
<keyword evidence="2" id="KW-0464">Manganese</keyword>
<dbReference type="GO" id="GO:0050118">
    <property type="term" value="F:N-acetyldiaminopimelate deacetylase activity"/>
    <property type="evidence" value="ECO:0007669"/>
    <property type="project" value="UniProtKB-ARBA"/>
</dbReference>
<dbReference type="SUPFAM" id="SSF55031">
    <property type="entry name" value="Bacterial exopeptidase dimerisation domain"/>
    <property type="match status" value="1"/>
</dbReference>
<dbReference type="PANTHER" id="PTHR11014:SF63">
    <property type="entry name" value="METALLOPEPTIDASE, PUTATIVE (AFU_ORTHOLOGUE AFUA_6G09600)-RELATED"/>
    <property type="match status" value="1"/>
</dbReference>
<dbReference type="FunFam" id="3.30.70.360:FF:000001">
    <property type="entry name" value="N-acetyldiaminopimelate deacetylase"/>
    <property type="match status" value="1"/>
</dbReference>
<evidence type="ECO:0000259" key="3">
    <source>
        <dbReference type="Pfam" id="PF07687"/>
    </source>
</evidence>